<dbReference type="PRINTS" id="PR01438">
    <property type="entry name" value="UNVRSLSTRESS"/>
</dbReference>
<reference evidence="6 7" key="1">
    <citation type="submission" date="2016-10" db="EMBL/GenBank/DDBJ databases">
        <authorList>
            <person name="de Groot N.N."/>
        </authorList>
    </citation>
    <scope>NUCLEOTIDE SEQUENCE [LARGE SCALE GENOMIC DNA]</scope>
    <source>
        <strain evidence="6 7">Nm13</strain>
    </source>
</reference>
<sequence>MNLFGNILYVSENAVNQETSIMRAVSLAENNQGNLTVMDVAPVIAADIDLPYGRPISNEVQSAIVSERRKMLEALIEPYKKHLDIRLDVLVGTTFLEVIRAVLRNGHDLLIKPAENPGFIERLFGSDDIQLLRNCPCPVWLTREEEKSKYEHILAAVDFNPDMPDTIEQDLNQQILGLSGSLALSDFASLHAIHVWDAPAEAMLRTWANDSREASATYVEGVRSSHERAYNRLRQQLIERIGKDNSDYLSPEFHMRRGVAATVIPEIAKQLHADLVVMGTVARTGIAGLLIGNTAEAVLEQIQCSVLAIKPPGFVSPVQL</sequence>
<organism evidence="6 7">
    <name type="scientific">Nitrosomonas ureae</name>
    <dbReference type="NCBI Taxonomy" id="44577"/>
    <lineage>
        <taxon>Bacteria</taxon>
        <taxon>Pseudomonadati</taxon>
        <taxon>Pseudomonadota</taxon>
        <taxon>Betaproteobacteria</taxon>
        <taxon>Nitrosomonadales</taxon>
        <taxon>Nitrosomonadaceae</taxon>
        <taxon>Nitrosomonas</taxon>
    </lineage>
</organism>
<comment type="subcellular location">
    <subcellularLocation>
        <location evidence="1">Cytoplasm</location>
    </subcellularLocation>
</comment>
<dbReference type="PANTHER" id="PTHR47892:SF1">
    <property type="entry name" value="UNIVERSAL STRESS PROTEIN E"/>
    <property type="match status" value="1"/>
</dbReference>
<evidence type="ECO:0000313" key="7">
    <source>
        <dbReference type="Proteomes" id="UP000236753"/>
    </source>
</evidence>
<keyword evidence="3" id="KW-0963">Cytoplasm</keyword>
<dbReference type="EMBL" id="FNUX01000006">
    <property type="protein sequence ID" value="SEF67747.1"/>
    <property type="molecule type" value="Genomic_DNA"/>
</dbReference>
<dbReference type="Proteomes" id="UP000236753">
    <property type="component" value="Unassembled WGS sequence"/>
</dbReference>
<evidence type="ECO:0000256" key="4">
    <source>
        <dbReference type="ARBA" id="ARBA00037131"/>
    </source>
</evidence>
<dbReference type="SUPFAM" id="SSF52402">
    <property type="entry name" value="Adenine nucleotide alpha hydrolases-like"/>
    <property type="match status" value="2"/>
</dbReference>
<dbReference type="GO" id="GO:0005737">
    <property type="term" value="C:cytoplasm"/>
    <property type="evidence" value="ECO:0007669"/>
    <property type="project" value="UniProtKB-SubCell"/>
</dbReference>
<dbReference type="Pfam" id="PF00582">
    <property type="entry name" value="Usp"/>
    <property type="match status" value="2"/>
</dbReference>
<evidence type="ECO:0000256" key="1">
    <source>
        <dbReference type="ARBA" id="ARBA00004496"/>
    </source>
</evidence>
<comment type="similarity">
    <text evidence="2">Belongs to the universal stress protein A family.</text>
</comment>
<name>A0A1H5U0E7_9PROT</name>
<gene>
    <name evidence="6" type="ORF">SAMN05216334_10626</name>
</gene>
<dbReference type="RefSeq" id="WP_103965967.1">
    <property type="nucleotide sequence ID" value="NZ_FNUX01000006.1"/>
</dbReference>
<feature type="domain" description="UspA" evidence="5">
    <location>
        <begin position="150"/>
        <end position="310"/>
    </location>
</feature>
<comment type="function">
    <text evidence="4">Required for resistance to DNA-damaging agents.</text>
</comment>
<dbReference type="InterPro" id="IPR006016">
    <property type="entry name" value="UspA"/>
</dbReference>
<accession>A0A1H5U0E7</accession>
<evidence type="ECO:0000256" key="3">
    <source>
        <dbReference type="ARBA" id="ARBA00022490"/>
    </source>
</evidence>
<protein>
    <submittedName>
        <fullName evidence="6">Nucleotide-binding universal stress protein, UspA family</fullName>
    </submittedName>
</protein>
<evidence type="ECO:0000313" key="6">
    <source>
        <dbReference type="EMBL" id="SEF67747.1"/>
    </source>
</evidence>
<proteinExistence type="inferred from homology"/>
<dbReference type="OrthoDB" id="239260at2"/>
<dbReference type="PANTHER" id="PTHR47892">
    <property type="entry name" value="UNIVERSAL STRESS PROTEIN E"/>
    <property type="match status" value="1"/>
</dbReference>
<evidence type="ECO:0000256" key="2">
    <source>
        <dbReference type="ARBA" id="ARBA00008791"/>
    </source>
</evidence>
<feature type="domain" description="UspA" evidence="5">
    <location>
        <begin position="6"/>
        <end position="143"/>
    </location>
</feature>
<dbReference type="AlphaFoldDB" id="A0A1H5U0E7"/>
<evidence type="ECO:0000259" key="5">
    <source>
        <dbReference type="Pfam" id="PF00582"/>
    </source>
</evidence>
<dbReference type="Gene3D" id="3.40.50.12370">
    <property type="match status" value="1"/>
</dbReference>
<dbReference type="InterPro" id="IPR006015">
    <property type="entry name" value="Universal_stress_UspA"/>
</dbReference>